<sequence length="201" mass="21127">MLPPFPPAPLPLPPVPPDALLVLPPVPPEPLVPPLEPLPLPAPLLELPPLPAEPPAELPALPELPELELELEPEPAPDPDPDPDPDPAPDPEPDPDPAPCPAPALAPVPFAPAFLQLAVTACVHPVSADAAIDSAPPVSDSSCASHSTGSAASKSDIIKRHPTFDPFMTFVRIVHPLPRFKEAETLMSGVFIDDVFHTLRS</sequence>
<dbReference type="AlphaFoldDB" id="A0A494Y3F2"/>
<dbReference type="Proteomes" id="UP000270342">
    <property type="component" value="Unassembled WGS sequence"/>
</dbReference>
<evidence type="ECO:0000256" key="1">
    <source>
        <dbReference type="SAM" id="MobiDB-lite"/>
    </source>
</evidence>
<evidence type="ECO:0000313" key="2">
    <source>
        <dbReference type="EMBL" id="RKP55983.1"/>
    </source>
</evidence>
<protein>
    <submittedName>
        <fullName evidence="2">Uncharacterized protein</fullName>
    </submittedName>
</protein>
<reference evidence="2 3" key="1">
    <citation type="submission" date="2018-10" db="EMBL/GenBank/DDBJ databases">
        <title>Robbsia sp. DHC34, isolated from soil.</title>
        <authorList>
            <person name="Gao Z.-H."/>
            <person name="Qiu L.-H."/>
        </authorList>
    </citation>
    <scope>NUCLEOTIDE SEQUENCE [LARGE SCALE GENOMIC DNA]</scope>
    <source>
        <strain evidence="2 3">DHC34</strain>
    </source>
</reference>
<feature type="compositionally biased region" description="Pro residues" evidence="1">
    <location>
        <begin position="1"/>
        <end position="17"/>
    </location>
</feature>
<gene>
    <name evidence="2" type="ORF">D7S86_12410</name>
</gene>
<feature type="compositionally biased region" description="Acidic residues" evidence="1">
    <location>
        <begin position="65"/>
        <end position="95"/>
    </location>
</feature>
<feature type="compositionally biased region" description="Polar residues" evidence="1">
    <location>
        <begin position="139"/>
        <end position="153"/>
    </location>
</feature>
<feature type="region of interest" description="Disordered" evidence="1">
    <location>
        <begin position="133"/>
        <end position="154"/>
    </location>
</feature>
<accession>A0A494Y3F2</accession>
<name>A0A494Y3F2_9BURK</name>
<evidence type="ECO:0000313" key="3">
    <source>
        <dbReference type="Proteomes" id="UP000270342"/>
    </source>
</evidence>
<dbReference type="EMBL" id="RBZU01000004">
    <property type="protein sequence ID" value="RKP55983.1"/>
    <property type="molecule type" value="Genomic_DNA"/>
</dbReference>
<comment type="caution">
    <text evidence="2">The sequence shown here is derived from an EMBL/GenBank/DDBJ whole genome shotgun (WGS) entry which is preliminary data.</text>
</comment>
<keyword evidence="3" id="KW-1185">Reference proteome</keyword>
<organism evidence="2 3">
    <name type="scientific">Pararobbsia silviterrae</name>
    <dbReference type="NCBI Taxonomy" id="1792498"/>
    <lineage>
        <taxon>Bacteria</taxon>
        <taxon>Pseudomonadati</taxon>
        <taxon>Pseudomonadota</taxon>
        <taxon>Betaproteobacteria</taxon>
        <taxon>Burkholderiales</taxon>
        <taxon>Burkholderiaceae</taxon>
        <taxon>Pararobbsia</taxon>
    </lineage>
</organism>
<feature type="compositionally biased region" description="Pro residues" evidence="1">
    <location>
        <begin position="24"/>
        <end position="57"/>
    </location>
</feature>
<feature type="region of interest" description="Disordered" evidence="1">
    <location>
        <begin position="1"/>
        <end position="103"/>
    </location>
</feature>
<proteinExistence type="predicted"/>